<evidence type="ECO:0000313" key="3">
    <source>
        <dbReference type="EMBL" id="NMH60562.1"/>
    </source>
</evidence>
<reference evidence="3 4" key="1">
    <citation type="submission" date="2020-03" db="EMBL/GenBank/DDBJ databases">
        <title>Alteromonas ponticola sp. nov., isolated from seawater.</title>
        <authorList>
            <person name="Yoon J.-H."/>
            <person name="Kim Y.-O."/>
        </authorList>
    </citation>
    <scope>NUCLEOTIDE SEQUENCE [LARGE SCALE GENOMIC DNA]</scope>
    <source>
        <strain evidence="3 4">MYP5</strain>
    </source>
</reference>
<proteinExistence type="predicted"/>
<keyword evidence="4" id="KW-1185">Reference proteome</keyword>
<dbReference type="Gene3D" id="3.40.1090.10">
    <property type="entry name" value="Cytosolic phospholipase A2 catalytic domain"/>
    <property type="match status" value="1"/>
</dbReference>
<gene>
    <name evidence="3" type="ORF">HCJ96_11060</name>
</gene>
<dbReference type="EMBL" id="JAATNW010000005">
    <property type="protein sequence ID" value="NMH60562.1"/>
    <property type="molecule type" value="Genomic_DNA"/>
</dbReference>
<sequence length="835" mass="92922">MGKVLKLGFAMGGGVSLGSFSGAALTESIKLALLYAKDTNGDEYKRIEIDVFSGASAGAMSLGIMLKGLAFPEHNAVKRMRAWEKLIGDYGFDADSISEVKKQQLIDTELTQQALTQIWVREISIYKLLKAAGSGKVPPLHSQAGIFNKAAITDIAKKFLSPPMGNYQDDHKATYPILAPRVLYSCSISNLSPLIANVQELYLEAPEGGAAGPDIAANDALSSKFHQEHRIFDINFNELDNDKFANDDIHPKRWMRFHWGKAVAGESFDIRSEENWKHIVATAIASGAFPIAFEPVPLIRYKWEFPKGLWNFHDSTQYLYSYVDGGVFANSPVSEAFKLASHIDATTHLNDEEIEEEFERRIIFVDPSIDNTVTFNLKGYKEYKDQKPIDWLGEISATTDGNDLLCLSSLDKLVPCAVSLLSAISSQASAHQSHQNFQIANKIKMRNDFRKLLQGQVTATEDKFLQLRFELQHLLRQFSNKALIPTLAADLAAEFERLAREPDSVFTSIRGKGEILAHGNWADIEPESLRNAGMHAMLCSFMDLIADLEAKSRNSQLISIGPVKIEQRDGIEISEKIFLPGSPLAGFAGFMSEAPSAYEVTVAKYCSFAKLKSAGLLSAHQPTPHANRYPGEFKDREGFALTYKAGLLLLADRIGKAIKSSNFVNLGWFNGPVLSALQSIIESMIKGLPYRNNTKDYEFRVEVNDKQFELDGKGWTDNDRHPVRLAKNNGKLYLICFAKRLWDVPETASAAEKWSGYFIEQGKLAVDRDSWGPLNDSDFVRIPLPSDALLKLADTIPNPVFYSKNALDKKQKPAAEALLNMWELKNDVVPYTELL</sequence>
<dbReference type="RefSeq" id="WP_169211108.1">
    <property type="nucleotide sequence ID" value="NZ_JAATNW010000005.1"/>
</dbReference>
<dbReference type="Pfam" id="PF01734">
    <property type="entry name" value="Patatin"/>
    <property type="match status" value="1"/>
</dbReference>
<protein>
    <submittedName>
        <fullName evidence="3">Patatin-like phospholipase family protein</fullName>
    </submittedName>
</protein>
<evidence type="ECO:0000313" key="4">
    <source>
        <dbReference type="Proteomes" id="UP000709336"/>
    </source>
</evidence>
<dbReference type="InterPro" id="IPR016035">
    <property type="entry name" value="Acyl_Trfase/lysoPLipase"/>
</dbReference>
<comment type="caution">
    <text evidence="3">The sequence shown here is derived from an EMBL/GenBank/DDBJ whole genome shotgun (WGS) entry which is preliminary data.</text>
</comment>
<accession>A0ABX1R609</accession>
<organism evidence="3 4">
    <name type="scientific">Alteromonas ponticola</name>
    <dbReference type="NCBI Taxonomy" id="2720613"/>
    <lineage>
        <taxon>Bacteria</taxon>
        <taxon>Pseudomonadati</taxon>
        <taxon>Pseudomonadota</taxon>
        <taxon>Gammaproteobacteria</taxon>
        <taxon>Alteromonadales</taxon>
        <taxon>Alteromonadaceae</taxon>
        <taxon>Alteromonas/Salinimonas group</taxon>
        <taxon>Alteromonas</taxon>
    </lineage>
</organism>
<dbReference type="Proteomes" id="UP000709336">
    <property type="component" value="Unassembled WGS sequence"/>
</dbReference>
<feature type="domain" description="PNPLA" evidence="2">
    <location>
        <begin position="10"/>
        <end position="336"/>
    </location>
</feature>
<dbReference type="SUPFAM" id="SSF52151">
    <property type="entry name" value="FabD/lysophospholipase-like"/>
    <property type="match status" value="1"/>
</dbReference>
<evidence type="ECO:0000259" key="2">
    <source>
        <dbReference type="Pfam" id="PF01734"/>
    </source>
</evidence>
<dbReference type="InterPro" id="IPR002641">
    <property type="entry name" value="PNPLA_dom"/>
</dbReference>
<name>A0ABX1R609_9ALTE</name>
<evidence type="ECO:0000256" key="1">
    <source>
        <dbReference type="ARBA" id="ARBA00023098"/>
    </source>
</evidence>
<keyword evidence="1" id="KW-0443">Lipid metabolism</keyword>